<dbReference type="CDD" id="cd03146">
    <property type="entry name" value="GAT1_Peptidase_E"/>
    <property type="match status" value="1"/>
</dbReference>
<dbReference type="EMBL" id="FOBI01000006">
    <property type="protein sequence ID" value="SEL14686.1"/>
    <property type="molecule type" value="Genomic_DNA"/>
</dbReference>
<dbReference type="Pfam" id="PF03575">
    <property type="entry name" value="Peptidase_S51"/>
    <property type="match status" value="1"/>
</dbReference>
<dbReference type="PANTHER" id="PTHR20842:SF0">
    <property type="entry name" value="ALPHA-ASPARTYL DIPEPTIDASE"/>
    <property type="match status" value="1"/>
</dbReference>
<keyword evidence="4" id="KW-0720">Serine protease</keyword>
<accession>A0A1H7MTJ1</accession>
<dbReference type="PANTHER" id="PTHR20842">
    <property type="entry name" value="PROTEASE S51 ALPHA-ASPARTYL DIPEPTIDASE"/>
    <property type="match status" value="1"/>
</dbReference>
<dbReference type="STRING" id="641665.GCA_002104455_03308"/>
<dbReference type="GO" id="GO:0006508">
    <property type="term" value="P:proteolysis"/>
    <property type="evidence" value="ECO:0007669"/>
    <property type="project" value="UniProtKB-KW"/>
</dbReference>
<dbReference type="SUPFAM" id="SSF52317">
    <property type="entry name" value="Class I glutamine amidotransferase-like"/>
    <property type="match status" value="1"/>
</dbReference>
<comment type="similarity">
    <text evidence="1">Belongs to the peptidase S51 family.</text>
</comment>
<dbReference type="InterPro" id="IPR029062">
    <property type="entry name" value="Class_I_gatase-like"/>
</dbReference>
<dbReference type="InterPro" id="IPR005320">
    <property type="entry name" value="Peptidase_S51"/>
</dbReference>
<reference evidence="6" key="1">
    <citation type="submission" date="2016-10" db="EMBL/GenBank/DDBJ databases">
        <authorList>
            <person name="Varghese N."/>
            <person name="Submissions S."/>
        </authorList>
    </citation>
    <scope>NUCLEOTIDE SEQUENCE [LARGE SCALE GENOMIC DNA]</scope>
    <source>
        <strain evidence="6">CGMCC 1.9127</strain>
    </source>
</reference>
<organism evidence="5 6">
    <name type="scientific">Colwellia chukchiensis</name>
    <dbReference type="NCBI Taxonomy" id="641665"/>
    <lineage>
        <taxon>Bacteria</taxon>
        <taxon>Pseudomonadati</taxon>
        <taxon>Pseudomonadota</taxon>
        <taxon>Gammaproteobacteria</taxon>
        <taxon>Alteromonadales</taxon>
        <taxon>Colwelliaceae</taxon>
        <taxon>Colwellia</taxon>
    </lineage>
</organism>
<dbReference type="AlphaFoldDB" id="A0A1H7MTJ1"/>
<dbReference type="Gene3D" id="3.40.50.880">
    <property type="match status" value="1"/>
</dbReference>
<evidence type="ECO:0000313" key="5">
    <source>
        <dbReference type="EMBL" id="SEL14686.1"/>
    </source>
</evidence>
<keyword evidence="2" id="KW-0645">Protease</keyword>
<evidence type="ECO:0000313" key="6">
    <source>
        <dbReference type="Proteomes" id="UP000199297"/>
    </source>
</evidence>
<dbReference type="GO" id="GO:0008236">
    <property type="term" value="F:serine-type peptidase activity"/>
    <property type="evidence" value="ECO:0007669"/>
    <property type="project" value="UniProtKB-KW"/>
</dbReference>
<dbReference type="RefSeq" id="WP_092251315.1">
    <property type="nucleotide sequence ID" value="NZ_FOBI01000006.1"/>
</dbReference>
<evidence type="ECO:0000256" key="4">
    <source>
        <dbReference type="ARBA" id="ARBA00022825"/>
    </source>
</evidence>
<evidence type="ECO:0000256" key="2">
    <source>
        <dbReference type="ARBA" id="ARBA00022670"/>
    </source>
</evidence>
<evidence type="ECO:0000256" key="1">
    <source>
        <dbReference type="ARBA" id="ARBA00006534"/>
    </source>
</evidence>
<dbReference type="NCBIfam" id="NF003642">
    <property type="entry name" value="PRK05282.1"/>
    <property type="match status" value="1"/>
</dbReference>
<dbReference type="Proteomes" id="UP000199297">
    <property type="component" value="Unassembled WGS sequence"/>
</dbReference>
<dbReference type="OrthoDB" id="3373764at2"/>
<keyword evidence="6" id="KW-1185">Reference proteome</keyword>
<evidence type="ECO:0000256" key="3">
    <source>
        <dbReference type="ARBA" id="ARBA00022801"/>
    </source>
</evidence>
<keyword evidence="3" id="KW-0378">Hydrolase</keyword>
<proteinExistence type="inferred from homology"/>
<sequence length="241" mass="26446">MTIENANLLLLSSSRVGETAYLQHALAMIEAKLKGIKELLFIPYAGVTLNNDQYTAMVQSALTELGIKVHGIHKYDNQVNAIEQAQAIAVGGGNTFHLLHQLYQYNLIEPIQAKVAQGMPYIGWSAGSNIAGLSIRTTNDMPIIAPPSFDALQLVNFQLNPHYTDYQPPGHNGETRAQRLAEFMVLNPTTPIVAIVEGTGLDIQENRLKLVASSADQAYGYLFKAGDKLKFTTNEKLDHLL</sequence>
<protein>
    <submittedName>
        <fullName evidence="5">Alpha-aspartyl dipeptidase. Serine peptidase. MEROPS family S51</fullName>
    </submittedName>
</protein>
<name>A0A1H7MTJ1_9GAMM</name>
<gene>
    <name evidence="5" type="ORF">SAMN05216262_106132</name>
</gene>